<keyword evidence="4" id="KW-1185">Reference proteome</keyword>
<keyword evidence="1" id="KW-0175">Coiled coil</keyword>
<comment type="caution">
    <text evidence="3">The sequence shown here is derived from an EMBL/GenBank/DDBJ whole genome shotgun (WGS) entry which is preliminary data.</text>
</comment>
<dbReference type="Gene3D" id="1.10.10.10">
    <property type="entry name" value="Winged helix-like DNA-binding domain superfamily/Winged helix DNA-binding domain"/>
    <property type="match status" value="1"/>
</dbReference>
<dbReference type="Proteomes" id="UP000600214">
    <property type="component" value="Unassembled WGS sequence"/>
</dbReference>
<reference evidence="4" key="1">
    <citation type="journal article" date="2019" name="Int. J. Syst. Evol. Microbiol.">
        <title>The Global Catalogue of Microorganisms (GCM) 10K type strain sequencing project: providing services to taxonomists for standard genome sequencing and annotation.</title>
        <authorList>
            <consortium name="The Broad Institute Genomics Platform"/>
            <consortium name="The Broad Institute Genome Sequencing Center for Infectious Disease"/>
            <person name="Wu L."/>
            <person name="Ma J."/>
        </authorList>
    </citation>
    <scope>NUCLEOTIDE SEQUENCE [LARGE SCALE GENOMIC DNA]</scope>
    <source>
        <strain evidence="4">CGMCC 1.15288</strain>
    </source>
</reference>
<name>A0ABQ1YT10_9BACT</name>
<dbReference type="InterPro" id="IPR036388">
    <property type="entry name" value="WH-like_DNA-bd_sf"/>
</dbReference>
<sequence>MMGAVTRPGNAQTHYGTGAGVSGTGHAFFGTNAGKVNSGSFNTFLGHFSGANTTSGGYNTFVGYSAGQTNTGTSNTLLGYNAGAGNGDSHGNTFVGSSCGVTGAGNYNSYLGAGAGGLSTGSSNVFLGYEAGNANANGNDNVFIGAEAGYSNKSSSNIFIGRKSGYSNTLGFANTFIGTKAGFVNTTGTANTLIGHEAGANFDNKSFCTFVGTAAGANAEGQSNSYFGASAGWQSKGNNNTIVGDGSGMQSKGDNNVMLGKEIGWYNNGNDNNFIGNGSGRWNTTGSLNTFVGTQSGFNSESGTGNAFLGGKAGYSNKSGSLNTFLGHGAGYYNTTGEKNTYLGYSAGGKEDIVNATALGASAKVTASNCLVLGNNANIGIGVSAPVYQLQMSTGTAAKAGSSSWIIMSDRRLKKDISDFNDGLDLLKEIKPVWFQYNGKAGIETGDKKFVGIIAQEMQKIAPYTIGTFIHQDSLGNKTEYLDYDANAVTYILINSVKEQQKAIENKETKIRELEDRLGKLERLISSVPGTFNKVDEHSNGALEQNVPNGFSNRTSIKYFIPQSVKTAVIDIYTVGGVKVSSHVISERGAGELVISADKYKSGLHVYDLVTDGKSMGAKKMLVE</sequence>
<gene>
    <name evidence="3" type="ORF">GCM10007423_30890</name>
</gene>
<protein>
    <recommendedName>
        <fullName evidence="2">Peptidase S74 domain-containing protein</fullName>
    </recommendedName>
</protein>
<dbReference type="InterPro" id="IPR030392">
    <property type="entry name" value="S74_ICA"/>
</dbReference>
<evidence type="ECO:0000256" key="1">
    <source>
        <dbReference type="SAM" id="Coils"/>
    </source>
</evidence>
<dbReference type="Pfam" id="PF13884">
    <property type="entry name" value="Peptidase_S74"/>
    <property type="match status" value="1"/>
</dbReference>
<feature type="coiled-coil region" evidence="1">
    <location>
        <begin position="497"/>
        <end position="524"/>
    </location>
</feature>
<evidence type="ECO:0000313" key="4">
    <source>
        <dbReference type="Proteomes" id="UP000600214"/>
    </source>
</evidence>
<accession>A0ABQ1YT10</accession>
<proteinExistence type="predicted"/>
<evidence type="ECO:0000313" key="3">
    <source>
        <dbReference type="EMBL" id="GGH37685.1"/>
    </source>
</evidence>
<evidence type="ECO:0000259" key="2">
    <source>
        <dbReference type="PROSITE" id="PS51688"/>
    </source>
</evidence>
<feature type="domain" description="Peptidase S74" evidence="2">
    <location>
        <begin position="409"/>
        <end position="518"/>
    </location>
</feature>
<organism evidence="3 4">
    <name type="scientific">Dyadobacter endophyticus</name>
    <dbReference type="NCBI Taxonomy" id="1749036"/>
    <lineage>
        <taxon>Bacteria</taxon>
        <taxon>Pseudomonadati</taxon>
        <taxon>Bacteroidota</taxon>
        <taxon>Cytophagia</taxon>
        <taxon>Cytophagales</taxon>
        <taxon>Spirosomataceae</taxon>
        <taxon>Dyadobacter</taxon>
    </lineage>
</organism>
<dbReference type="PROSITE" id="PS51688">
    <property type="entry name" value="ICA"/>
    <property type="match status" value="1"/>
</dbReference>
<dbReference type="EMBL" id="BMIA01000002">
    <property type="protein sequence ID" value="GGH37685.1"/>
    <property type="molecule type" value="Genomic_DNA"/>
</dbReference>